<organism evidence="2 3">
    <name type="scientific">Podarcis lilfordi</name>
    <name type="common">Lilford's wall lizard</name>
    <dbReference type="NCBI Taxonomy" id="74358"/>
    <lineage>
        <taxon>Eukaryota</taxon>
        <taxon>Metazoa</taxon>
        <taxon>Chordata</taxon>
        <taxon>Craniata</taxon>
        <taxon>Vertebrata</taxon>
        <taxon>Euteleostomi</taxon>
        <taxon>Lepidosauria</taxon>
        <taxon>Squamata</taxon>
        <taxon>Bifurcata</taxon>
        <taxon>Unidentata</taxon>
        <taxon>Episquamata</taxon>
        <taxon>Laterata</taxon>
        <taxon>Lacertibaenia</taxon>
        <taxon>Lacertidae</taxon>
        <taxon>Podarcis</taxon>
    </lineage>
</organism>
<reference evidence="2" key="1">
    <citation type="submission" date="2022-12" db="EMBL/GenBank/DDBJ databases">
        <authorList>
            <person name="Alioto T."/>
            <person name="Alioto T."/>
            <person name="Gomez Garrido J."/>
        </authorList>
    </citation>
    <scope>NUCLEOTIDE SEQUENCE</scope>
</reference>
<protein>
    <submittedName>
        <fullName evidence="2">Uncharacterized protein</fullName>
    </submittedName>
</protein>
<feature type="compositionally biased region" description="Polar residues" evidence="1">
    <location>
        <begin position="74"/>
        <end position="87"/>
    </location>
</feature>
<gene>
    <name evidence="2" type="ORF">PODLI_1B006420</name>
</gene>
<dbReference type="Proteomes" id="UP001178461">
    <property type="component" value="Chromosome 16"/>
</dbReference>
<feature type="region of interest" description="Disordered" evidence="1">
    <location>
        <begin position="74"/>
        <end position="93"/>
    </location>
</feature>
<proteinExistence type="predicted"/>
<name>A0AA35LLX3_9SAUR</name>
<evidence type="ECO:0000313" key="2">
    <source>
        <dbReference type="EMBL" id="CAI5798632.1"/>
    </source>
</evidence>
<evidence type="ECO:0000313" key="3">
    <source>
        <dbReference type="Proteomes" id="UP001178461"/>
    </source>
</evidence>
<dbReference type="AlphaFoldDB" id="A0AA35LLX3"/>
<sequence>MLDFSQRPPLQNILVFFLWHVKPSSGESSLSGSRSLQTAPPPHSTPRNTLPQRSKHGFLLQTFPVQNVAVLSSGNFKPCSGESNPSAEGNPGRISLVSCQRISRNNSAENGIGLLPPKRGPGLLAGGIQSWETGAPKSH</sequence>
<feature type="region of interest" description="Disordered" evidence="1">
    <location>
        <begin position="26"/>
        <end position="56"/>
    </location>
</feature>
<keyword evidence="3" id="KW-1185">Reference proteome</keyword>
<accession>A0AA35LLX3</accession>
<evidence type="ECO:0000256" key="1">
    <source>
        <dbReference type="SAM" id="MobiDB-lite"/>
    </source>
</evidence>
<dbReference type="EMBL" id="OX395143">
    <property type="protein sequence ID" value="CAI5798632.1"/>
    <property type="molecule type" value="Genomic_DNA"/>
</dbReference>
<feature type="compositionally biased region" description="Low complexity" evidence="1">
    <location>
        <begin position="26"/>
        <end position="36"/>
    </location>
</feature>